<evidence type="ECO:0000256" key="1">
    <source>
        <dbReference type="ARBA" id="ARBA00004906"/>
    </source>
</evidence>
<evidence type="ECO:0000259" key="5">
    <source>
        <dbReference type="PROSITE" id="PS50181"/>
    </source>
</evidence>
<dbReference type="OrthoDB" id="6577359at2759"/>
<dbReference type="InterPro" id="IPR036047">
    <property type="entry name" value="F-box-like_dom_sf"/>
</dbReference>
<keyword evidence="4" id="KW-0677">Repeat</keyword>
<dbReference type="SUPFAM" id="SSF50978">
    <property type="entry name" value="WD40 repeat-like"/>
    <property type="match status" value="1"/>
</dbReference>
<protein>
    <recommendedName>
        <fullName evidence="5">F-box domain-containing protein</fullName>
    </recommendedName>
</protein>
<reference evidence="6 7" key="1">
    <citation type="journal article" date="2018" name="Nat. Ecol. Evol.">
        <title>Pezizomycetes genomes reveal the molecular basis of ectomycorrhizal truffle lifestyle.</title>
        <authorList>
            <person name="Murat C."/>
            <person name="Payen T."/>
            <person name="Noel B."/>
            <person name="Kuo A."/>
            <person name="Morin E."/>
            <person name="Chen J."/>
            <person name="Kohler A."/>
            <person name="Krizsan K."/>
            <person name="Balestrini R."/>
            <person name="Da Silva C."/>
            <person name="Montanini B."/>
            <person name="Hainaut M."/>
            <person name="Levati E."/>
            <person name="Barry K.W."/>
            <person name="Belfiori B."/>
            <person name="Cichocki N."/>
            <person name="Clum A."/>
            <person name="Dockter R.B."/>
            <person name="Fauchery L."/>
            <person name="Guy J."/>
            <person name="Iotti M."/>
            <person name="Le Tacon F."/>
            <person name="Lindquist E.A."/>
            <person name="Lipzen A."/>
            <person name="Malagnac F."/>
            <person name="Mello A."/>
            <person name="Molinier V."/>
            <person name="Miyauchi S."/>
            <person name="Poulain J."/>
            <person name="Riccioni C."/>
            <person name="Rubini A."/>
            <person name="Sitrit Y."/>
            <person name="Splivallo R."/>
            <person name="Traeger S."/>
            <person name="Wang M."/>
            <person name="Zifcakova L."/>
            <person name="Wipf D."/>
            <person name="Zambonelli A."/>
            <person name="Paolocci F."/>
            <person name="Nowrousian M."/>
            <person name="Ottonello S."/>
            <person name="Baldrian P."/>
            <person name="Spatafora J.W."/>
            <person name="Henrissat B."/>
            <person name="Nagy L.G."/>
            <person name="Aury J.M."/>
            <person name="Wincker P."/>
            <person name="Grigoriev I.V."/>
            <person name="Bonfante P."/>
            <person name="Martin F.M."/>
        </authorList>
    </citation>
    <scope>NUCLEOTIDE SEQUENCE [LARGE SCALE GENOMIC DNA]</scope>
    <source>
        <strain evidence="6 7">CCBAS932</strain>
    </source>
</reference>
<feature type="domain" description="F-box" evidence="5">
    <location>
        <begin position="11"/>
        <end position="59"/>
    </location>
</feature>
<dbReference type="Proteomes" id="UP000277580">
    <property type="component" value="Unassembled WGS sequence"/>
</dbReference>
<sequence length="470" mass="52574">MATLEGRKLKRDFISELPLELSRLVLSLLDIKDIFMCSAVSRTWRSHTLIDDSLYIPHLLRKYNNVTHGRDPIPLKANAAQELLRRFPRLSASTYFSDLSTLRDLALRDLYLLKQWNSGKSWRKTNLNVSFEHADVLLSALIDPVYSLVISGDRSGKVVFWSTQTEKAVSSFCLGDDRREGDIRGPRPAASAMALAGDHLVIGTWHMMVHIARRDAEDVPVESRAFSLVASFPVPSPVVSILLEGTICIVGCHSGEISFWDIGVPKASDLSSEEAPKVEYCPKWLLNIQIPNNGPFQQKNLSMHYQKPFLFTSSNLVSQVTPSSRKMDRNNKRDLWEYGEREITIKSFCGSTLDLPPEHLCLLHPSRDEGDLFVAWPDFSVYSVGNFNAKIVWTPKSDLLVGKAHDLPVRCLGATDGFLLTGSFDHVCILFPVQRASSFGILIIGRLSGCLGKMELLYVNPLSTGARLML</sequence>
<dbReference type="Gene3D" id="1.20.1280.50">
    <property type="match status" value="1"/>
</dbReference>
<dbReference type="InterPro" id="IPR001810">
    <property type="entry name" value="F-box_dom"/>
</dbReference>
<dbReference type="SMART" id="SM00256">
    <property type="entry name" value="FBOX"/>
    <property type="match status" value="1"/>
</dbReference>
<evidence type="ECO:0000256" key="2">
    <source>
        <dbReference type="ARBA" id="ARBA00007968"/>
    </source>
</evidence>
<dbReference type="PANTHER" id="PTHR19872">
    <property type="entry name" value="UBIQUITIN LIGASE SPECIFICITY FACTOR/HREP PROTEIN"/>
    <property type="match status" value="1"/>
</dbReference>
<comment type="similarity">
    <text evidence="2">Belongs to the WD repeat MET30/SCONB/SCON-2 family.</text>
</comment>
<keyword evidence="3" id="KW-0853">WD repeat</keyword>
<dbReference type="InParanoid" id="A0A3N4KZY0"/>
<comment type="pathway">
    <text evidence="1">Protein modification; protein ubiquitination.</text>
</comment>
<dbReference type="PANTHER" id="PTHR19872:SF7">
    <property type="entry name" value="F-BOX AND WD REPEAT DOMAIN CONTAINING PROTEIN 10B-RELATED"/>
    <property type="match status" value="1"/>
</dbReference>
<dbReference type="Pfam" id="PF00646">
    <property type="entry name" value="F-box"/>
    <property type="match status" value="1"/>
</dbReference>
<name>A0A3N4KZY0_9PEZI</name>
<gene>
    <name evidence="6" type="ORF">P167DRAFT_481813</name>
</gene>
<organism evidence="6 7">
    <name type="scientific">Morchella conica CCBAS932</name>
    <dbReference type="NCBI Taxonomy" id="1392247"/>
    <lineage>
        <taxon>Eukaryota</taxon>
        <taxon>Fungi</taxon>
        <taxon>Dikarya</taxon>
        <taxon>Ascomycota</taxon>
        <taxon>Pezizomycotina</taxon>
        <taxon>Pezizomycetes</taxon>
        <taxon>Pezizales</taxon>
        <taxon>Morchellaceae</taxon>
        <taxon>Morchella</taxon>
    </lineage>
</organism>
<dbReference type="InterPro" id="IPR036322">
    <property type="entry name" value="WD40_repeat_dom_sf"/>
</dbReference>
<dbReference type="EMBL" id="ML119110">
    <property type="protein sequence ID" value="RPB16114.1"/>
    <property type="molecule type" value="Genomic_DNA"/>
</dbReference>
<proteinExistence type="inferred from homology"/>
<dbReference type="InterPro" id="IPR051075">
    <property type="entry name" value="SCF_subunit_WD-repeat"/>
</dbReference>
<evidence type="ECO:0000313" key="6">
    <source>
        <dbReference type="EMBL" id="RPB16114.1"/>
    </source>
</evidence>
<dbReference type="PROSITE" id="PS50181">
    <property type="entry name" value="FBOX"/>
    <property type="match status" value="1"/>
</dbReference>
<dbReference type="SUPFAM" id="SSF81383">
    <property type="entry name" value="F-box domain"/>
    <property type="match status" value="1"/>
</dbReference>
<dbReference type="SMART" id="SM00320">
    <property type="entry name" value="WD40"/>
    <property type="match status" value="3"/>
</dbReference>
<accession>A0A3N4KZY0</accession>
<dbReference type="InterPro" id="IPR001680">
    <property type="entry name" value="WD40_rpt"/>
</dbReference>
<dbReference type="InterPro" id="IPR015943">
    <property type="entry name" value="WD40/YVTN_repeat-like_dom_sf"/>
</dbReference>
<evidence type="ECO:0000256" key="3">
    <source>
        <dbReference type="ARBA" id="ARBA00022574"/>
    </source>
</evidence>
<dbReference type="AlphaFoldDB" id="A0A3N4KZY0"/>
<evidence type="ECO:0000256" key="4">
    <source>
        <dbReference type="ARBA" id="ARBA00022737"/>
    </source>
</evidence>
<keyword evidence="7" id="KW-1185">Reference proteome</keyword>
<evidence type="ECO:0000313" key="7">
    <source>
        <dbReference type="Proteomes" id="UP000277580"/>
    </source>
</evidence>
<dbReference type="Gene3D" id="2.130.10.10">
    <property type="entry name" value="YVTN repeat-like/Quinoprotein amine dehydrogenase"/>
    <property type="match status" value="1"/>
</dbReference>